<evidence type="ECO:0000256" key="8">
    <source>
        <dbReference type="ARBA" id="ARBA00023012"/>
    </source>
</evidence>
<dbReference type="PANTHER" id="PTHR24421">
    <property type="entry name" value="NITRATE/NITRITE SENSOR PROTEIN NARX-RELATED"/>
    <property type="match status" value="1"/>
</dbReference>
<evidence type="ECO:0000256" key="6">
    <source>
        <dbReference type="ARBA" id="ARBA00022777"/>
    </source>
</evidence>
<dbReference type="EMBL" id="BNHY01000033">
    <property type="protein sequence ID" value="GHN34242.1"/>
    <property type="molecule type" value="Genomic_DNA"/>
</dbReference>
<protein>
    <recommendedName>
        <fullName evidence="2">histidine kinase</fullName>
        <ecNumber evidence="2">2.7.13.3</ecNumber>
    </recommendedName>
</protein>
<evidence type="ECO:0000313" key="11">
    <source>
        <dbReference type="EMBL" id="GHN34242.1"/>
    </source>
</evidence>
<evidence type="ECO:0000256" key="5">
    <source>
        <dbReference type="ARBA" id="ARBA00022741"/>
    </source>
</evidence>
<sequence>MWLNTIIVLYISAIFYGASVYIVNHNFSYQFLNQLNRIPFSPVAIFWTANLTMLLLATIMTIRHHSSHSVNSSASFFIIEILLSIIIYIALQTSYNGLFLLILVDYFLFSRNMAHIYHLPFWVSISLLFLLLYSVSDYAILGSFLNMPNLTSYISFLPVKIRTKLVIIKNFLTTLNLLCFIGIIAAYGLYLLNQDRNIQEELSQAARTNLELKNYAALSEKIAQNRERKRIARDIHDTVGHALTGISAGVDATKMLIDINPQAAKEQLDKISVATKQGIKDVRKTLNQMRPGALNGYTLEASLKKMLQEYSDISHLQINFRYEWQQPDFEKTTENVIFRIIEEAITNSLRHGHASKVNIYCLETPAAYLLNIQDNGTGVKMIRPGFGITQMKERVAIINGKITFDGSQGFLVSVMIPKKQ</sequence>
<evidence type="ECO:0000256" key="1">
    <source>
        <dbReference type="ARBA" id="ARBA00000085"/>
    </source>
</evidence>
<keyword evidence="3" id="KW-0597">Phosphoprotein</keyword>
<evidence type="ECO:0000259" key="10">
    <source>
        <dbReference type="Pfam" id="PF07730"/>
    </source>
</evidence>
<comment type="caution">
    <text evidence="11">The sequence shown here is derived from an EMBL/GenBank/DDBJ whole genome shotgun (WGS) entry which is preliminary data.</text>
</comment>
<evidence type="ECO:0000256" key="3">
    <source>
        <dbReference type="ARBA" id="ARBA00022553"/>
    </source>
</evidence>
<dbReference type="InterPro" id="IPR011712">
    <property type="entry name" value="Sig_transdc_His_kin_sub3_dim/P"/>
</dbReference>
<dbReference type="SUPFAM" id="SSF55874">
    <property type="entry name" value="ATPase domain of HSP90 chaperone/DNA topoisomerase II/histidine kinase"/>
    <property type="match status" value="1"/>
</dbReference>
<dbReference type="CDD" id="cd16917">
    <property type="entry name" value="HATPase_UhpB-NarQ-NarX-like"/>
    <property type="match status" value="1"/>
</dbReference>
<feature type="domain" description="Signal transduction histidine kinase subgroup 3 dimerisation and phosphoacceptor" evidence="10">
    <location>
        <begin position="227"/>
        <end position="294"/>
    </location>
</feature>
<feature type="transmembrane region" description="Helical" evidence="9">
    <location>
        <begin position="116"/>
        <end position="133"/>
    </location>
</feature>
<feature type="transmembrane region" description="Helical" evidence="9">
    <location>
        <begin position="74"/>
        <end position="104"/>
    </location>
</feature>
<dbReference type="Proteomes" id="UP001054884">
    <property type="component" value="Unassembled WGS sequence"/>
</dbReference>
<dbReference type="InterPro" id="IPR050482">
    <property type="entry name" value="Sensor_HK_TwoCompSys"/>
</dbReference>
<evidence type="ECO:0000256" key="2">
    <source>
        <dbReference type="ARBA" id="ARBA00012438"/>
    </source>
</evidence>
<dbReference type="PANTHER" id="PTHR24421:SF10">
    <property type="entry name" value="NITRATE_NITRITE SENSOR PROTEIN NARQ"/>
    <property type="match status" value="1"/>
</dbReference>
<keyword evidence="9" id="KW-1133">Transmembrane helix</keyword>
<organism evidence="11 12">
    <name type="scientific">Lactobacillus delbrueckii</name>
    <dbReference type="NCBI Taxonomy" id="1584"/>
    <lineage>
        <taxon>Bacteria</taxon>
        <taxon>Bacillati</taxon>
        <taxon>Bacillota</taxon>
        <taxon>Bacilli</taxon>
        <taxon>Lactobacillales</taxon>
        <taxon>Lactobacillaceae</taxon>
        <taxon>Lactobacillus</taxon>
    </lineage>
</organism>
<evidence type="ECO:0000256" key="9">
    <source>
        <dbReference type="SAM" id="Phobius"/>
    </source>
</evidence>
<gene>
    <name evidence="11" type="ORF">ME791_13940</name>
</gene>
<keyword evidence="6 11" id="KW-0418">Kinase</keyword>
<keyword evidence="9" id="KW-0472">Membrane</keyword>
<dbReference type="Gene3D" id="3.30.565.10">
    <property type="entry name" value="Histidine kinase-like ATPase, C-terminal domain"/>
    <property type="match status" value="1"/>
</dbReference>
<dbReference type="GO" id="GO:0004673">
    <property type="term" value="F:protein histidine kinase activity"/>
    <property type="evidence" value="ECO:0007669"/>
    <property type="project" value="UniProtKB-EC"/>
</dbReference>
<evidence type="ECO:0000256" key="4">
    <source>
        <dbReference type="ARBA" id="ARBA00022679"/>
    </source>
</evidence>
<feature type="transmembrane region" description="Helical" evidence="9">
    <location>
        <begin position="171"/>
        <end position="192"/>
    </location>
</feature>
<reference evidence="11 12" key="1">
    <citation type="journal article" date="2022" name="J. Dairy Sci.">
        <title>Genetic diversity of Lactobacillus delbrueckii isolated from raw milk in Hokkaido, Japan.</title>
        <authorList>
            <person name="Tsuchihashi H."/>
            <person name="Ichikawa A."/>
            <person name="Takeda M."/>
            <person name="Koizumi A."/>
            <person name="Mizoguchi C."/>
            <person name="Ishida T."/>
            <person name="Kimura K."/>
        </authorList>
    </citation>
    <scope>NUCLEOTIDE SEQUENCE [LARGE SCALE GENOMIC DNA]</scope>
    <source>
        <strain evidence="11 12">ME-791</strain>
    </source>
</reference>
<evidence type="ECO:0000256" key="7">
    <source>
        <dbReference type="ARBA" id="ARBA00022840"/>
    </source>
</evidence>
<dbReference type="GO" id="GO:0005524">
    <property type="term" value="F:ATP binding"/>
    <property type="evidence" value="ECO:0007669"/>
    <property type="project" value="UniProtKB-KW"/>
</dbReference>
<keyword evidence="5" id="KW-0547">Nucleotide-binding</keyword>
<dbReference type="EC" id="2.7.13.3" evidence="2"/>
<accession>A0ABD0AGP7</accession>
<dbReference type="AlphaFoldDB" id="A0ABD0AGP7"/>
<name>A0ABD0AGP7_9LACO</name>
<dbReference type="GO" id="GO:0000160">
    <property type="term" value="P:phosphorelay signal transduction system"/>
    <property type="evidence" value="ECO:0007669"/>
    <property type="project" value="UniProtKB-KW"/>
</dbReference>
<feature type="transmembrane region" description="Helical" evidence="9">
    <location>
        <begin position="6"/>
        <end position="23"/>
    </location>
</feature>
<keyword evidence="9" id="KW-0812">Transmembrane</keyword>
<dbReference type="InterPro" id="IPR036890">
    <property type="entry name" value="HATPase_C_sf"/>
</dbReference>
<feature type="transmembrane region" description="Helical" evidence="9">
    <location>
        <begin position="44"/>
        <end position="62"/>
    </location>
</feature>
<proteinExistence type="predicted"/>
<keyword evidence="4" id="KW-0808">Transferase</keyword>
<keyword evidence="7" id="KW-0067">ATP-binding</keyword>
<dbReference type="Pfam" id="PF07730">
    <property type="entry name" value="HisKA_3"/>
    <property type="match status" value="1"/>
</dbReference>
<keyword evidence="8" id="KW-0902">Two-component regulatory system</keyword>
<evidence type="ECO:0000313" key="12">
    <source>
        <dbReference type="Proteomes" id="UP001054884"/>
    </source>
</evidence>
<dbReference type="Gene3D" id="1.20.5.1930">
    <property type="match status" value="1"/>
</dbReference>
<comment type="catalytic activity">
    <reaction evidence="1">
        <text>ATP + protein L-histidine = ADP + protein N-phospho-L-histidine.</text>
        <dbReference type="EC" id="2.7.13.3"/>
    </reaction>
</comment>